<evidence type="ECO:0000259" key="2">
    <source>
        <dbReference type="Pfam" id="PF13581"/>
    </source>
</evidence>
<feature type="domain" description="Histidine kinase/HSP90-like ATPase" evidence="2">
    <location>
        <begin position="18"/>
        <end position="121"/>
    </location>
</feature>
<gene>
    <name evidence="3" type="ORF">SAMN05421773_101596</name>
</gene>
<evidence type="ECO:0000313" key="4">
    <source>
        <dbReference type="Proteomes" id="UP000199207"/>
    </source>
</evidence>
<dbReference type="EMBL" id="FOLM01000001">
    <property type="protein sequence ID" value="SFB93710.1"/>
    <property type="molecule type" value="Genomic_DNA"/>
</dbReference>
<accession>A0A1I1F9E4</accession>
<dbReference type="SUPFAM" id="SSF55874">
    <property type="entry name" value="ATPase domain of HSP90 chaperone/DNA topoisomerase II/histidine kinase"/>
    <property type="match status" value="1"/>
</dbReference>
<organism evidence="3 4">
    <name type="scientific">Streptomyces aidingensis</name>
    <dbReference type="NCBI Taxonomy" id="910347"/>
    <lineage>
        <taxon>Bacteria</taxon>
        <taxon>Bacillati</taxon>
        <taxon>Actinomycetota</taxon>
        <taxon>Actinomycetes</taxon>
        <taxon>Kitasatosporales</taxon>
        <taxon>Streptomycetaceae</taxon>
        <taxon>Streptomyces</taxon>
    </lineage>
</organism>
<dbReference type="Pfam" id="PF13581">
    <property type="entry name" value="HATPase_c_2"/>
    <property type="match status" value="1"/>
</dbReference>
<dbReference type="InterPro" id="IPR036890">
    <property type="entry name" value="HATPase_C_sf"/>
</dbReference>
<keyword evidence="4" id="KW-1185">Reference proteome</keyword>
<evidence type="ECO:0000256" key="1">
    <source>
        <dbReference type="ARBA" id="ARBA00022527"/>
    </source>
</evidence>
<dbReference type="Proteomes" id="UP000199207">
    <property type="component" value="Unassembled WGS sequence"/>
</dbReference>
<dbReference type="InterPro" id="IPR003594">
    <property type="entry name" value="HATPase_dom"/>
</dbReference>
<dbReference type="Gene3D" id="3.30.565.10">
    <property type="entry name" value="Histidine kinase-like ATPase, C-terminal domain"/>
    <property type="match status" value="1"/>
</dbReference>
<evidence type="ECO:0000313" key="3">
    <source>
        <dbReference type="EMBL" id="SFB93710.1"/>
    </source>
</evidence>
<keyword evidence="3" id="KW-0808">Transferase</keyword>
<dbReference type="PANTHER" id="PTHR35526:SF3">
    <property type="entry name" value="ANTI-SIGMA-F FACTOR RSBW"/>
    <property type="match status" value="1"/>
</dbReference>
<sequence>MDVAVRGRSGVRSYRLTVPNAPDSVRVVRDHVAVVVAHGGLGEVADTARLLVSELVTNTWRHTTGPLVTVITTLRGDRVTVSVHDGSGAALPTPREAPPEAGSGRGLWLVHTMASAWGVSRGSGQCWKSVWFELRRGGR</sequence>
<dbReference type="AlphaFoldDB" id="A0A1I1F9E4"/>
<protein>
    <submittedName>
        <fullName evidence="3">Histidine kinase-like ATPase domain-containing protein</fullName>
    </submittedName>
</protein>
<reference evidence="3 4" key="1">
    <citation type="submission" date="2016-10" db="EMBL/GenBank/DDBJ databases">
        <authorList>
            <person name="de Groot N.N."/>
        </authorList>
    </citation>
    <scope>NUCLEOTIDE SEQUENCE [LARGE SCALE GENOMIC DNA]</scope>
    <source>
        <strain evidence="3 4">CGMCC 4.5739</strain>
    </source>
</reference>
<keyword evidence="1" id="KW-0723">Serine/threonine-protein kinase</keyword>
<proteinExistence type="predicted"/>
<dbReference type="CDD" id="cd16936">
    <property type="entry name" value="HATPase_RsbW-like"/>
    <property type="match status" value="1"/>
</dbReference>
<name>A0A1I1F9E4_9ACTN</name>
<dbReference type="GO" id="GO:0004674">
    <property type="term" value="F:protein serine/threonine kinase activity"/>
    <property type="evidence" value="ECO:0007669"/>
    <property type="project" value="UniProtKB-KW"/>
</dbReference>
<keyword evidence="3" id="KW-0418">Kinase</keyword>
<dbReference type="PANTHER" id="PTHR35526">
    <property type="entry name" value="ANTI-SIGMA-F FACTOR RSBW-RELATED"/>
    <property type="match status" value="1"/>
</dbReference>
<dbReference type="InterPro" id="IPR050267">
    <property type="entry name" value="Anti-sigma-factor_SerPK"/>
</dbReference>
<dbReference type="STRING" id="910347.SAMN05421773_101596"/>